<proteinExistence type="predicted"/>
<feature type="domain" description="Copper resistance protein D" evidence="2">
    <location>
        <begin position="42"/>
        <end position="136"/>
    </location>
</feature>
<reference evidence="3 4" key="1">
    <citation type="submission" date="2017-02" db="EMBL/GenBank/DDBJ databases">
        <authorList>
            <person name="Peterson S.W."/>
        </authorList>
    </citation>
    <scope>NUCLEOTIDE SEQUENCE [LARGE SCALE GENOMIC DNA]</scope>
    <source>
        <strain evidence="3">Psychrobacter_piechaudii</strain>
    </source>
</reference>
<dbReference type="Pfam" id="PF05425">
    <property type="entry name" value="CopD"/>
    <property type="match status" value="1"/>
</dbReference>
<sequence>MLNYILIAHLLGATIWTGGHLILSLVVLPKALKAQELAGLMAFEEQFEKIGMPALVLQIITGLWMAYRLLPDVSLWFGFDNDLSVLITTKLVLLAATFLVALHARFTVIPTLSVARLGFFALHIMAVTLLSVSFVVVGSLFRTGLS</sequence>
<keyword evidence="1" id="KW-0472">Membrane</keyword>
<keyword evidence="1" id="KW-0812">Transmembrane</keyword>
<dbReference type="RefSeq" id="WP_077451272.1">
    <property type="nucleotide sequence ID" value="NZ_FUGE01000149.1"/>
</dbReference>
<keyword evidence="1" id="KW-1133">Transmembrane helix</keyword>
<dbReference type="AlphaFoldDB" id="A0A1R4GUW3"/>
<keyword evidence="4" id="KW-1185">Reference proteome</keyword>
<evidence type="ECO:0000313" key="3">
    <source>
        <dbReference type="EMBL" id="SJM72090.1"/>
    </source>
</evidence>
<dbReference type="InterPro" id="IPR008457">
    <property type="entry name" value="Cu-R_CopD_dom"/>
</dbReference>
<accession>A0A1R4GUW3</accession>
<dbReference type="OrthoDB" id="1162754at2"/>
<feature type="transmembrane region" description="Helical" evidence="1">
    <location>
        <begin position="120"/>
        <end position="141"/>
    </location>
</feature>
<feature type="transmembrane region" description="Helical" evidence="1">
    <location>
        <begin position="6"/>
        <end position="29"/>
    </location>
</feature>
<feature type="transmembrane region" description="Helical" evidence="1">
    <location>
        <begin position="87"/>
        <end position="108"/>
    </location>
</feature>
<evidence type="ECO:0000259" key="2">
    <source>
        <dbReference type="Pfam" id="PF05425"/>
    </source>
</evidence>
<protein>
    <submittedName>
        <fullName evidence="3">Copper resistance protein D</fullName>
    </submittedName>
</protein>
<name>A0A1R4GUW3_9GAMM</name>
<feature type="transmembrane region" description="Helical" evidence="1">
    <location>
        <begin position="50"/>
        <end position="67"/>
    </location>
</feature>
<dbReference type="GO" id="GO:0016020">
    <property type="term" value="C:membrane"/>
    <property type="evidence" value="ECO:0007669"/>
    <property type="project" value="InterPro"/>
</dbReference>
<dbReference type="EMBL" id="FUGE01000149">
    <property type="protein sequence ID" value="SJM72090.1"/>
    <property type="molecule type" value="Genomic_DNA"/>
</dbReference>
<organism evidence="3 4">
    <name type="scientific">Psychrobacter piechaudii</name>
    <dbReference type="NCBI Taxonomy" id="1945521"/>
    <lineage>
        <taxon>Bacteria</taxon>
        <taxon>Pseudomonadati</taxon>
        <taxon>Pseudomonadota</taxon>
        <taxon>Gammaproteobacteria</taxon>
        <taxon>Moraxellales</taxon>
        <taxon>Moraxellaceae</taxon>
        <taxon>Psychrobacter</taxon>
    </lineage>
</organism>
<dbReference type="Proteomes" id="UP000188357">
    <property type="component" value="Unassembled WGS sequence"/>
</dbReference>
<evidence type="ECO:0000313" key="4">
    <source>
        <dbReference type="Proteomes" id="UP000188357"/>
    </source>
</evidence>
<evidence type="ECO:0000256" key="1">
    <source>
        <dbReference type="SAM" id="Phobius"/>
    </source>
</evidence>
<gene>
    <name evidence="3" type="ORF">A1232T_01536</name>
</gene>